<dbReference type="GO" id="GO:0008236">
    <property type="term" value="F:serine-type peptidase activity"/>
    <property type="evidence" value="ECO:0007669"/>
    <property type="project" value="InterPro"/>
</dbReference>
<feature type="domain" description="Peptidase S9 prolyl oligopeptidase catalytic" evidence="2">
    <location>
        <begin position="88"/>
        <end position="247"/>
    </location>
</feature>
<gene>
    <name evidence="3" type="ORF">BV494_14545</name>
</gene>
<dbReference type="Proteomes" id="UP000239197">
    <property type="component" value="Chromosome"/>
</dbReference>
<dbReference type="AlphaFoldDB" id="A0A2L1UT03"/>
<dbReference type="OrthoDB" id="31158at2"/>
<evidence type="ECO:0000313" key="3">
    <source>
        <dbReference type="EMBL" id="AVF36073.1"/>
    </source>
</evidence>
<proteinExistence type="predicted"/>
<dbReference type="SUPFAM" id="SSF53474">
    <property type="entry name" value="alpha/beta-Hydrolases"/>
    <property type="match status" value="1"/>
</dbReference>
<dbReference type="Gene3D" id="3.40.50.1820">
    <property type="entry name" value="alpha/beta hydrolase"/>
    <property type="match status" value="1"/>
</dbReference>
<dbReference type="EMBL" id="CP019062">
    <property type="protein sequence ID" value="AVF36073.1"/>
    <property type="molecule type" value="Genomic_DNA"/>
</dbReference>
<dbReference type="InterPro" id="IPR001375">
    <property type="entry name" value="Peptidase_S9_cat"/>
</dbReference>
<dbReference type="GO" id="GO:0006508">
    <property type="term" value="P:proteolysis"/>
    <property type="evidence" value="ECO:0007669"/>
    <property type="project" value="InterPro"/>
</dbReference>
<dbReference type="PANTHER" id="PTHR22946">
    <property type="entry name" value="DIENELACTONE HYDROLASE DOMAIN-CONTAINING PROTEIN-RELATED"/>
    <property type="match status" value="1"/>
</dbReference>
<evidence type="ECO:0000256" key="1">
    <source>
        <dbReference type="ARBA" id="ARBA00022801"/>
    </source>
</evidence>
<evidence type="ECO:0000313" key="4">
    <source>
        <dbReference type="Proteomes" id="UP000239197"/>
    </source>
</evidence>
<dbReference type="Pfam" id="PF00326">
    <property type="entry name" value="Peptidase_S9"/>
    <property type="match status" value="1"/>
</dbReference>
<reference evidence="4" key="1">
    <citation type="submission" date="2017-01" db="EMBL/GenBank/DDBJ databases">
        <title>Genome sequence of Rouxiella sp. ERMR1:05.</title>
        <authorList>
            <person name="Kumar R."/>
            <person name="Singh D."/>
            <person name="Kumar S."/>
        </authorList>
    </citation>
    <scope>NUCLEOTIDE SEQUENCE [LARGE SCALE GENOMIC DNA]</scope>
    <source>
        <strain evidence="4">ERMR1:05</strain>
    </source>
</reference>
<keyword evidence="1" id="KW-0378">Hydrolase</keyword>
<evidence type="ECO:0000259" key="2">
    <source>
        <dbReference type="Pfam" id="PF00326"/>
    </source>
</evidence>
<keyword evidence="4" id="KW-1185">Reference proteome</keyword>
<organism evidence="3 4">
    <name type="scientific">Rahnella sikkimica</name>
    <dbReference type="NCBI Taxonomy" id="1805933"/>
    <lineage>
        <taxon>Bacteria</taxon>
        <taxon>Pseudomonadati</taxon>
        <taxon>Pseudomonadota</taxon>
        <taxon>Gammaproteobacteria</taxon>
        <taxon>Enterobacterales</taxon>
        <taxon>Yersiniaceae</taxon>
        <taxon>Rahnella</taxon>
    </lineage>
</organism>
<accession>A0A2L1UT03</accession>
<name>A0A2L1UT03_9GAMM</name>
<sequence length="249" mass="27231">MVEMYEENIEGIQVIHAVPAGQYQQQLPTIFFYHGFTSSKEIYSYFGYTLAKAGFRVILPDARLHGARADGDEARLLANFWGILQGNVDELPVLKDHFVGKGLADPERLGVGGVSMGGMTTMAALVKFPWVKVAANLMGSGYFSPLSHHLFAAYDTQDSAQRDAFEREFAPLLSLDVSGKAALIAGKPLFVWHGEQDDVVPFGESQRLRQELADNDADANLTFISEADAKHKVSVNALAESTAFFAAKL</sequence>
<dbReference type="InterPro" id="IPR050261">
    <property type="entry name" value="FrsA_esterase"/>
</dbReference>
<dbReference type="InterPro" id="IPR029058">
    <property type="entry name" value="AB_hydrolase_fold"/>
</dbReference>
<dbReference type="PANTHER" id="PTHR22946:SF9">
    <property type="entry name" value="POLYKETIDE TRANSFERASE AF380"/>
    <property type="match status" value="1"/>
</dbReference>
<dbReference type="GO" id="GO:0052689">
    <property type="term" value="F:carboxylic ester hydrolase activity"/>
    <property type="evidence" value="ECO:0007669"/>
    <property type="project" value="UniProtKB-ARBA"/>
</dbReference>
<dbReference type="KEGG" id="rox:BV494_14545"/>
<protein>
    <submittedName>
        <fullName evidence="3">Esterase</fullName>
    </submittedName>
</protein>
<dbReference type="NCBIfam" id="NF007857">
    <property type="entry name" value="PRK10566.1"/>
    <property type="match status" value="1"/>
</dbReference>
<dbReference type="RefSeq" id="WP_104923522.1">
    <property type="nucleotide sequence ID" value="NZ_CP019062.1"/>
</dbReference>